<keyword evidence="3" id="KW-1185">Reference proteome</keyword>
<accession>A0A4Y5TRX1</accession>
<evidence type="ECO:0000313" key="2">
    <source>
        <dbReference type="EMBL" id="QDB71330.1"/>
    </source>
</evidence>
<dbReference type="Proteomes" id="UP000319063">
    <property type="component" value="Segment"/>
</dbReference>
<sequence length="725" mass="80580">MINGQKISQLPSSSTPKENDYFPFNTVNEQGVLETAVLDLNDLRKQLDYHSAFDSLEKGIAATKVGDIFFTYEDSRHFYVNEYTRNDAGAVATLNEQGKIKRLITNEALQYAKVLRTVESVSDLRTTKPIFDNEVIEVKSYRAGSGIGGGKFAFIKADKTSTDDGGATIVATDGSRWKRVFDNAGVINPTFWGATPNDNSIDSGPAFTRMSKWSETVPFTNDTTRSINGNIKMECNPGRYFIKTTITLQTKTIDYDFSGAILDFTMMTPGTAAAPVYGISWVNLRGYTQGTMECRNLRAVGPGMDKYVHFMGMNDTFAYFWAQNSMCFMGGGCDLFSTGFTYNSNTYYVKFFNYQFNHCNICYTNNAAMTNSGEQIHFISCIFSQSNYFINVNKAHTIFDNCSFDYAYNRYVLVDSGSARLIFNDGWFEGEGPYEYAFEVKDGLNANIAFNGVNFIFRASNTKAKSNVFFAGDRCAMSFDKCYFSNLGISNDDPAITGWVSGKGTVTFRDSKLPQNGPPLALTSIQPEVPEENYIRSEIFSDVSHYAHEVWIPSPGGTGCEIRKNRVGWGTASSTNFSIQRLNGYMQVGTNTVPKDGKYQLYIGSMPLKGNGPVIARVNLSSWASSGTISIRVVYMAAEFFGPDDERSPIVYKSVFGGGYDLQLNGPGSSIKTYETPLNIQGYDGQPLSFTTIPDWATHAAFMIDVTRAPMNMAHRINSIYMRQI</sequence>
<evidence type="ECO:0000256" key="1">
    <source>
        <dbReference type="SAM" id="MobiDB-lite"/>
    </source>
</evidence>
<organism evidence="2 3">
    <name type="scientific">Serratia phage Moabite</name>
    <dbReference type="NCBI Taxonomy" id="2587814"/>
    <lineage>
        <taxon>Viruses</taxon>
        <taxon>Duplodnaviria</taxon>
        <taxon>Heunggongvirae</taxon>
        <taxon>Uroviricota</taxon>
        <taxon>Caudoviricetes</taxon>
        <taxon>Chimalliviridae</taxon>
        <taxon>Moabitevirus</taxon>
        <taxon>Moabitevirus moabite</taxon>
    </lineage>
</organism>
<gene>
    <name evidence="2" type="ORF">CPT_Moabite_300</name>
</gene>
<evidence type="ECO:0000313" key="3">
    <source>
        <dbReference type="Proteomes" id="UP000319063"/>
    </source>
</evidence>
<proteinExistence type="predicted"/>
<dbReference type="EMBL" id="MK994515">
    <property type="protein sequence ID" value="QDB71330.1"/>
    <property type="molecule type" value="Genomic_DNA"/>
</dbReference>
<protein>
    <submittedName>
        <fullName evidence="2">Tailspike protein</fullName>
    </submittedName>
</protein>
<name>A0A4Y5TRX1_9CAUD</name>
<reference evidence="3" key="1">
    <citation type="submission" date="2019-05" db="EMBL/GenBank/DDBJ databases">
        <title>Complete Genome Sequence of Serratia marcescens Myophage Moabite.</title>
        <authorList>
            <person name="Price L."/>
            <person name="Rohren M."/>
            <person name="Newkirk H."/>
            <person name="Liu M."/>
            <person name="Ramsey J."/>
        </authorList>
    </citation>
    <scope>NUCLEOTIDE SEQUENCE [LARGE SCALE GENOMIC DNA]</scope>
</reference>
<feature type="compositionally biased region" description="Polar residues" evidence="1">
    <location>
        <begin position="1"/>
        <end position="16"/>
    </location>
</feature>
<feature type="region of interest" description="Disordered" evidence="1">
    <location>
        <begin position="1"/>
        <end position="21"/>
    </location>
</feature>